<evidence type="ECO:0000313" key="1">
    <source>
        <dbReference type="EMBL" id="MBB3662460.1"/>
    </source>
</evidence>
<protein>
    <submittedName>
        <fullName evidence="1">Uncharacterized protein</fullName>
    </submittedName>
</protein>
<accession>A0A839XGQ4</accession>
<evidence type="ECO:0000313" key="2">
    <source>
        <dbReference type="Proteomes" id="UP000564573"/>
    </source>
</evidence>
<dbReference type="EMBL" id="JACIBS010000001">
    <property type="protein sequence ID" value="MBB3662460.1"/>
    <property type="molecule type" value="Genomic_DNA"/>
</dbReference>
<reference evidence="1 2" key="1">
    <citation type="submission" date="2020-08" db="EMBL/GenBank/DDBJ databases">
        <title>Sequencing the genomes of 1000 actinobacteria strains.</title>
        <authorList>
            <person name="Klenk H.-P."/>
        </authorList>
    </citation>
    <scope>NUCLEOTIDE SEQUENCE [LARGE SCALE GENOMIC DNA]</scope>
    <source>
        <strain evidence="1 2">DSM 45267</strain>
    </source>
</reference>
<dbReference type="AlphaFoldDB" id="A0A839XGQ4"/>
<name>A0A839XGQ4_9PSEU</name>
<dbReference type="Proteomes" id="UP000564573">
    <property type="component" value="Unassembled WGS sequence"/>
</dbReference>
<keyword evidence="2" id="KW-1185">Reference proteome</keyword>
<gene>
    <name evidence="1" type="ORF">FB384_001364</name>
</gene>
<sequence>MSVKQIESWKFEYGQEINRLLDERSDLFRAYYAAEDRAAARRVCADLAEWYRRFASLLDLEGEAARRTAQQFDDGTDLPRRDR</sequence>
<comment type="caution">
    <text evidence="1">The sequence shown here is derived from an EMBL/GenBank/DDBJ whole genome shotgun (WGS) entry which is preliminary data.</text>
</comment>
<dbReference type="RefSeq" id="WP_183780362.1">
    <property type="nucleotide sequence ID" value="NZ_JACIBS010000001.1"/>
</dbReference>
<proteinExistence type="predicted"/>
<organism evidence="1 2">
    <name type="scientific">Prauserella sediminis</name>
    <dbReference type="NCBI Taxonomy" id="577680"/>
    <lineage>
        <taxon>Bacteria</taxon>
        <taxon>Bacillati</taxon>
        <taxon>Actinomycetota</taxon>
        <taxon>Actinomycetes</taxon>
        <taxon>Pseudonocardiales</taxon>
        <taxon>Pseudonocardiaceae</taxon>
        <taxon>Prauserella</taxon>
        <taxon>Prauserella salsuginis group</taxon>
    </lineage>
</organism>